<dbReference type="PANTHER" id="PTHR46623:SF6">
    <property type="entry name" value="ALPHA_BETA-HYDROLASES SUPERFAMILY PROTEIN"/>
    <property type="match status" value="1"/>
</dbReference>
<evidence type="ECO:0000313" key="3">
    <source>
        <dbReference type="EMBL" id="MCA6078409.1"/>
    </source>
</evidence>
<dbReference type="RefSeq" id="WP_225699269.1">
    <property type="nucleotide sequence ID" value="NZ_JAIXNE010000006.1"/>
</dbReference>
<evidence type="ECO:0000313" key="4">
    <source>
        <dbReference type="Proteomes" id="UP001139409"/>
    </source>
</evidence>
<feature type="chain" id="PRO_5040934568" evidence="1">
    <location>
        <begin position="19"/>
        <end position="279"/>
    </location>
</feature>
<evidence type="ECO:0000256" key="1">
    <source>
        <dbReference type="SAM" id="SignalP"/>
    </source>
</evidence>
<proteinExistence type="predicted"/>
<protein>
    <submittedName>
        <fullName evidence="3">Dienelactone hydrolase family protein</fullName>
    </submittedName>
</protein>
<comment type="caution">
    <text evidence="3">The sequence shown here is derived from an EMBL/GenBank/DDBJ whole genome shotgun (WGS) entry which is preliminary data.</text>
</comment>
<sequence length="279" mass="30428">MKTLITILFSFLLLPAIAQEGITVCHTPATEKFALFASNSDFNADHPAPLVYIHETVAGKMITFSTPDGKDANAFYLEAPVKSNKYLLVIHEWWGLNEHIKREAENLFNDLGDVNVIALDMYDGNVATTQAEAQKYMGSMKTDRGKSIVEGAMAFAGDGAIFGTIGWCFGGGWSLESTLIAGSAAQACVMYYGMPVQDVARLKTLKAPVLGIFGSQDQWINPDVVKTFEKNMKEAGESLTVEMYDANHAFANPSNPQFDQEATADAYAKTLAFLKANLK</sequence>
<dbReference type="AlphaFoldDB" id="A0A9X1L107"/>
<reference evidence="3" key="1">
    <citation type="submission" date="2021-09" db="EMBL/GenBank/DDBJ databases">
        <title>Fulvivirga sp. isolated from coastal sediment.</title>
        <authorList>
            <person name="Yu H."/>
        </authorList>
    </citation>
    <scope>NUCLEOTIDE SEQUENCE</scope>
    <source>
        <strain evidence="3">1062</strain>
    </source>
</reference>
<feature type="signal peptide" evidence="1">
    <location>
        <begin position="1"/>
        <end position="18"/>
    </location>
</feature>
<gene>
    <name evidence="3" type="ORF">LDX50_26285</name>
</gene>
<feature type="domain" description="Dienelactone hydrolase" evidence="2">
    <location>
        <begin position="76"/>
        <end position="276"/>
    </location>
</feature>
<dbReference type="Pfam" id="PF01738">
    <property type="entry name" value="DLH"/>
    <property type="match status" value="1"/>
</dbReference>
<keyword evidence="1" id="KW-0732">Signal</keyword>
<organism evidence="3 4">
    <name type="scientific">Fulvivirga sedimenti</name>
    <dbReference type="NCBI Taxonomy" id="2879465"/>
    <lineage>
        <taxon>Bacteria</taxon>
        <taxon>Pseudomonadati</taxon>
        <taxon>Bacteroidota</taxon>
        <taxon>Cytophagia</taxon>
        <taxon>Cytophagales</taxon>
        <taxon>Fulvivirgaceae</taxon>
        <taxon>Fulvivirga</taxon>
    </lineage>
</organism>
<dbReference type="EMBL" id="JAIXNE010000006">
    <property type="protein sequence ID" value="MCA6078409.1"/>
    <property type="molecule type" value="Genomic_DNA"/>
</dbReference>
<dbReference type="InterPro" id="IPR029058">
    <property type="entry name" value="AB_hydrolase_fold"/>
</dbReference>
<keyword evidence="3" id="KW-0378">Hydrolase</keyword>
<dbReference type="Gene3D" id="3.40.50.1820">
    <property type="entry name" value="alpha/beta hydrolase"/>
    <property type="match status" value="1"/>
</dbReference>
<keyword evidence="4" id="KW-1185">Reference proteome</keyword>
<evidence type="ECO:0000259" key="2">
    <source>
        <dbReference type="Pfam" id="PF01738"/>
    </source>
</evidence>
<dbReference type="Proteomes" id="UP001139409">
    <property type="component" value="Unassembled WGS sequence"/>
</dbReference>
<name>A0A9X1L107_9BACT</name>
<accession>A0A9X1L107</accession>
<dbReference type="PANTHER" id="PTHR46623">
    <property type="entry name" value="CARBOXYMETHYLENEBUTENOLIDASE-RELATED"/>
    <property type="match status" value="1"/>
</dbReference>
<dbReference type="InterPro" id="IPR002925">
    <property type="entry name" value="Dienelactn_hydro"/>
</dbReference>
<dbReference type="SUPFAM" id="SSF53474">
    <property type="entry name" value="alpha/beta-Hydrolases"/>
    <property type="match status" value="1"/>
</dbReference>
<dbReference type="InterPro" id="IPR051049">
    <property type="entry name" value="Dienelactone_hydrolase-like"/>
</dbReference>
<dbReference type="GO" id="GO:0016787">
    <property type="term" value="F:hydrolase activity"/>
    <property type="evidence" value="ECO:0007669"/>
    <property type="project" value="UniProtKB-KW"/>
</dbReference>